<dbReference type="PANTHER" id="PTHR43617:SF2">
    <property type="entry name" value="UPF0039 PROTEIN SLL0451"/>
    <property type="match status" value="1"/>
</dbReference>
<gene>
    <name evidence="3" type="ORF">H8695_10015</name>
</gene>
<dbReference type="Gene3D" id="3.40.630.30">
    <property type="match status" value="1"/>
</dbReference>
<dbReference type="Pfam" id="PF13508">
    <property type="entry name" value="Acetyltransf_7"/>
    <property type="match status" value="1"/>
</dbReference>
<name>A0A926DFT0_9FIRM</name>
<organism evidence="3 4">
    <name type="scientific">Feifania hominis</name>
    <dbReference type="NCBI Taxonomy" id="2763660"/>
    <lineage>
        <taxon>Bacteria</taxon>
        <taxon>Bacillati</taxon>
        <taxon>Bacillota</taxon>
        <taxon>Clostridia</taxon>
        <taxon>Eubacteriales</taxon>
        <taxon>Feifaniaceae</taxon>
        <taxon>Feifania</taxon>
    </lineage>
</organism>
<protein>
    <submittedName>
        <fullName evidence="3">N-acetyltransferase</fullName>
    </submittedName>
</protein>
<evidence type="ECO:0000256" key="1">
    <source>
        <dbReference type="SAM" id="MobiDB-lite"/>
    </source>
</evidence>
<reference evidence="3" key="1">
    <citation type="submission" date="2020-08" db="EMBL/GenBank/DDBJ databases">
        <title>Genome public.</title>
        <authorList>
            <person name="Liu C."/>
            <person name="Sun Q."/>
        </authorList>
    </citation>
    <scope>NUCLEOTIDE SEQUENCE</scope>
    <source>
        <strain evidence="3">BX7</strain>
    </source>
</reference>
<dbReference type="PANTHER" id="PTHR43617">
    <property type="entry name" value="L-AMINO ACID N-ACETYLTRANSFERASE"/>
    <property type="match status" value="1"/>
</dbReference>
<sequence>MQQNHLVLRRETPCDYRAVEELTREAFWNHFSPGCCEHYLAHILRDSPDFVALLDYVATLDGEIIGSIFYSKASVCCDDGRRIPVLCFGPLSVAPAHQRHGVGSALIEHTVKLARDLGHRAILIYGDPLFYGRLGFAPAEHHQIGTADNMYADSLLALELFDGALAGCSGRFVESGVFELDEKEALAFDRSFAPRTALEDNSDSQRRFRELVQRRRPR</sequence>
<dbReference type="InterPro" id="IPR016181">
    <property type="entry name" value="Acyl_CoA_acyltransferase"/>
</dbReference>
<feature type="domain" description="N-acetyltransferase" evidence="2">
    <location>
        <begin position="6"/>
        <end position="158"/>
    </location>
</feature>
<proteinExistence type="predicted"/>
<dbReference type="CDD" id="cd04301">
    <property type="entry name" value="NAT_SF"/>
    <property type="match status" value="1"/>
</dbReference>
<feature type="compositionally biased region" description="Basic and acidic residues" evidence="1">
    <location>
        <begin position="203"/>
        <end position="218"/>
    </location>
</feature>
<feature type="region of interest" description="Disordered" evidence="1">
    <location>
        <begin position="198"/>
        <end position="218"/>
    </location>
</feature>
<keyword evidence="4" id="KW-1185">Reference proteome</keyword>
<evidence type="ECO:0000313" key="4">
    <source>
        <dbReference type="Proteomes" id="UP000620366"/>
    </source>
</evidence>
<dbReference type="AlphaFoldDB" id="A0A926DFT0"/>
<dbReference type="InterPro" id="IPR050276">
    <property type="entry name" value="MshD_Acetyltransferase"/>
</dbReference>
<dbReference type="EMBL" id="JACRSP010000004">
    <property type="protein sequence ID" value="MBC8537022.1"/>
    <property type="molecule type" value="Genomic_DNA"/>
</dbReference>
<dbReference type="GO" id="GO:0016747">
    <property type="term" value="F:acyltransferase activity, transferring groups other than amino-acyl groups"/>
    <property type="evidence" value="ECO:0007669"/>
    <property type="project" value="InterPro"/>
</dbReference>
<dbReference type="RefSeq" id="WP_249301195.1">
    <property type="nucleotide sequence ID" value="NZ_JACRSP010000004.1"/>
</dbReference>
<accession>A0A926DFT0</accession>
<dbReference type="Proteomes" id="UP000620366">
    <property type="component" value="Unassembled WGS sequence"/>
</dbReference>
<evidence type="ECO:0000259" key="2">
    <source>
        <dbReference type="PROSITE" id="PS51186"/>
    </source>
</evidence>
<evidence type="ECO:0000313" key="3">
    <source>
        <dbReference type="EMBL" id="MBC8537022.1"/>
    </source>
</evidence>
<dbReference type="SUPFAM" id="SSF55729">
    <property type="entry name" value="Acyl-CoA N-acyltransferases (Nat)"/>
    <property type="match status" value="1"/>
</dbReference>
<dbReference type="InterPro" id="IPR000182">
    <property type="entry name" value="GNAT_dom"/>
</dbReference>
<comment type="caution">
    <text evidence="3">The sequence shown here is derived from an EMBL/GenBank/DDBJ whole genome shotgun (WGS) entry which is preliminary data.</text>
</comment>
<dbReference type="PROSITE" id="PS51186">
    <property type="entry name" value="GNAT"/>
    <property type="match status" value="1"/>
</dbReference>